<dbReference type="EMBL" id="CP006585">
    <property type="protein sequence ID" value="AGW14370.1"/>
    <property type="molecule type" value="Genomic_DNA"/>
</dbReference>
<dbReference type="HAMAP" id="MF_01440">
    <property type="entry name" value="CheD"/>
    <property type="match status" value="1"/>
</dbReference>
<dbReference type="InterPro" id="IPR005659">
    <property type="entry name" value="Chemorcpt_Glu_NH3ase_CheD"/>
</dbReference>
<reference evidence="5" key="2">
    <citation type="submission" date="2013-07" db="EMBL/GenBank/DDBJ databases">
        <authorList>
            <person name="Morais-Silva F.O."/>
            <person name="Rezende A.M."/>
            <person name="Pimentel C."/>
            <person name="Resende D.M."/>
            <person name="Santos C.I."/>
            <person name="Clemente C."/>
            <person name="de Oliveira L.M."/>
            <person name="da Silva S.M."/>
            <person name="Costa D.A."/>
            <person name="Varela-Raposo A."/>
            <person name="Horacio E.C.A."/>
            <person name="Matos M."/>
            <person name="Flores O."/>
            <person name="Ruiz J.C."/>
            <person name="Rodrigues-Pousada C."/>
        </authorList>
    </citation>
    <scope>NUCLEOTIDE SEQUENCE [LARGE SCALE GENOMIC DNA]</scope>
    <source>
        <strain evidence="5">ATCC 19364 / DSM 1382 / NCIMB 9332 / VKM B-1759</strain>
    </source>
</reference>
<dbReference type="InterPro" id="IPR011324">
    <property type="entry name" value="Cytotoxic_necrot_fac-like_cat"/>
</dbReference>
<protein>
    <recommendedName>
        <fullName evidence="3">Probable chemoreceptor glutamine deamidase CheD</fullName>
        <ecNumber evidence="3">3.5.1.44</ecNumber>
    </recommendedName>
</protein>
<dbReference type="EC" id="3.5.1.44" evidence="3"/>
<dbReference type="RefSeq" id="WP_021761383.1">
    <property type="nucleotide sequence ID" value="NC_022444.1"/>
</dbReference>
<proteinExistence type="inferred from homology"/>
<reference evidence="4 5" key="1">
    <citation type="journal article" date="2013" name="J. Bacteriol.">
        <title>Roles of HynAB and Ech, the only two hydrogenases found in the model sulfate reducer Desulfovibrio gigas.</title>
        <authorList>
            <person name="Morais-Silva F.O."/>
            <person name="Santos C.I."/>
            <person name="Rodrigues R."/>
            <person name="Pereira I.A."/>
            <person name="Rodrigues-Pousada C."/>
        </authorList>
    </citation>
    <scope>NUCLEOTIDE SEQUENCE [LARGE SCALE GENOMIC DNA]</scope>
    <source>
        <strain evidence="5">ATCC 19364 / DSM 1382 / NCIMB 9332 / VKM B-1759</strain>
    </source>
</reference>
<dbReference type="GO" id="GO:0050568">
    <property type="term" value="F:protein-glutamine glutaminase activity"/>
    <property type="evidence" value="ECO:0007669"/>
    <property type="project" value="UniProtKB-UniRule"/>
</dbReference>
<dbReference type="Gene3D" id="3.30.1330.200">
    <property type="match status" value="1"/>
</dbReference>
<evidence type="ECO:0000256" key="2">
    <source>
        <dbReference type="ARBA" id="ARBA00022801"/>
    </source>
</evidence>
<comment type="similarity">
    <text evidence="3">Belongs to the CheD family.</text>
</comment>
<keyword evidence="5" id="KW-1185">Reference proteome</keyword>
<sequence>MIIIGVGEYSASRAPGDGLKTFALGSCVAVILYDAASQVAGMAHVALPDSSINRGKSGELPGYFADTAVPALLAAVRQANEGRLPPGLHARLAGGASILRGQEQFQIGKRNVAAVRTALAKFNVRISREEVGGSVSRTVSVDVQSGSISIFSPGRAERTL</sequence>
<organism evidence="4 5">
    <name type="scientific">Megalodesulfovibrio gigas (strain ATCC 19364 / DSM 1382 / NCIMB 9332 / VKM B-1759)</name>
    <name type="common">Desulfovibrio gigas</name>
    <dbReference type="NCBI Taxonomy" id="1121448"/>
    <lineage>
        <taxon>Bacteria</taxon>
        <taxon>Pseudomonadati</taxon>
        <taxon>Thermodesulfobacteriota</taxon>
        <taxon>Desulfovibrionia</taxon>
        <taxon>Desulfovibrionales</taxon>
        <taxon>Desulfovibrionaceae</taxon>
        <taxon>Megalodesulfovibrio</taxon>
    </lineage>
</organism>
<evidence type="ECO:0000313" key="5">
    <source>
        <dbReference type="Proteomes" id="UP000016587"/>
    </source>
</evidence>
<keyword evidence="2 3" id="KW-0378">Hydrolase</keyword>
<name>T2GCR0_MEGG1</name>
<dbReference type="InterPro" id="IPR038592">
    <property type="entry name" value="CheD-like_sf"/>
</dbReference>
<dbReference type="STRING" id="1121448.DGI_2639"/>
<dbReference type="eggNOG" id="COG1871">
    <property type="taxonomic scope" value="Bacteria"/>
</dbReference>
<dbReference type="Pfam" id="PF03975">
    <property type="entry name" value="CheD"/>
    <property type="match status" value="1"/>
</dbReference>
<dbReference type="SUPFAM" id="SSF64438">
    <property type="entry name" value="CNF1/YfiH-like putative cysteine hydrolases"/>
    <property type="match status" value="1"/>
</dbReference>
<comment type="function">
    <text evidence="3">Probably deamidates glutamine residues to glutamate on methyl-accepting chemotaxis receptors (MCPs), playing an important role in chemotaxis.</text>
</comment>
<gene>
    <name evidence="3" type="primary">cheD</name>
    <name evidence="4" type="ORF">DGI_2639</name>
</gene>
<evidence type="ECO:0000313" key="4">
    <source>
        <dbReference type="EMBL" id="AGW14370.1"/>
    </source>
</evidence>
<dbReference type="Proteomes" id="UP000016587">
    <property type="component" value="Chromosome"/>
</dbReference>
<dbReference type="KEGG" id="dgg:DGI_2639"/>
<dbReference type="OrthoDB" id="9807202at2"/>
<comment type="catalytic activity">
    <reaction evidence="3">
        <text>L-glutaminyl-[protein] + H2O = L-glutamyl-[protein] + NH4(+)</text>
        <dbReference type="Rhea" id="RHEA:16441"/>
        <dbReference type="Rhea" id="RHEA-COMP:10207"/>
        <dbReference type="Rhea" id="RHEA-COMP:10208"/>
        <dbReference type="ChEBI" id="CHEBI:15377"/>
        <dbReference type="ChEBI" id="CHEBI:28938"/>
        <dbReference type="ChEBI" id="CHEBI:29973"/>
        <dbReference type="ChEBI" id="CHEBI:30011"/>
        <dbReference type="EC" id="3.5.1.44"/>
    </reaction>
</comment>
<accession>T2GCR0</accession>
<evidence type="ECO:0000256" key="3">
    <source>
        <dbReference type="HAMAP-Rule" id="MF_01440"/>
    </source>
</evidence>
<dbReference type="CDD" id="cd16352">
    <property type="entry name" value="CheD"/>
    <property type="match status" value="1"/>
</dbReference>
<dbReference type="PANTHER" id="PTHR35147:SF1">
    <property type="entry name" value="CHEMORECEPTOR GLUTAMINE DEAMIDASE CHED-RELATED"/>
    <property type="match status" value="1"/>
</dbReference>
<dbReference type="PANTHER" id="PTHR35147">
    <property type="entry name" value="CHEMORECEPTOR GLUTAMINE DEAMIDASE CHED-RELATED"/>
    <property type="match status" value="1"/>
</dbReference>
<dbReference type="AlphaFoldDB" id="T2GCR0"/>
<dbReference type="HOGENOM" id="CLU_087854_2_0_7"/>
<evidence type="ECO:0000256" key="1">
    <source>
        <dbReference type="ARBA" id="ARBA00022500"/>
    </source>
</evidence>
<keyword evidence="1 3" id="KW-0145">Chemotaxis</keyword>
<dbReference type="PATRIC" id="fig|1121448.10.peg.2590"/>
<dbReference type="GO" id="GO:0006935">
    <property type="term" value="P:chemotaxis"/>
    <property type="evidence" value="ECO:0007669"/>
    <property type="project" value="UniProtKB-UniRule"/>
</dbReference>